<proteinExistence type="predicted"/>
<evidence type="ECO:0000313" key="3">
    <source>
        <dbReference type="Proteomes" id="UP001303046"/>
    </source>
</evidence>
<comment type="caution">
    <text evidence="2">The sequence shown here is derived from an EMBL/GenBank/DDBJ whole genome shotgun (WGS) entry which is preliminary data.</text>
</comment>
<reference evidence="2 3" key="1">
    <citation type="submission" date="2023-08" db="EMBL/GenBank/DDBJ databases">
        <title>A Necator americanus chromosomal reference genome.</title>
        <authorList>
            <person name="Ilik V."/>
            <person name="Petrzelkova K.J."/>
            <person name="Pardy F."/>
            <person name="Fuh T."/>
            <person name="Niatou-Singa F.S."/>
            <person name="Gouil Q."/>
            <person name="Baker L."/>
            <person name="Ritchie M.E."/>
            <person name="Jex A.R."/>
            <person name="Gazzola D."/>
            <person name="Li H."/>
            <person name="Toshio Fujiwara R."/>
            <person name="Zhan B."/>
            <person name="Aroian R.V."/>
            <person name="Pafco B."/>
            <person name="Schwarz E.M."/>
        </authorList>
    </citation>
    <scope>NUCLEOTIDE SEQUENCE [LARGE SCALE GENOMIC DNA]</scope>
    <source>
        <strain evidence="2 3">Aroian</strain>
        <tissue evidence="2">Whole animal</tissue>
    </source>
</reference>
<organism evidence="2 3">
    <name type="scientific">Necator americanus</name>
    <name type="common">Human hookworm</name>
    <dbReference type="NCBI Taxonomy" id="51031"/>
    <lineage>
        <taxon>Eukaryota</taxon>
        <taxon>Metazoa</taxon>
        <taxon>Ecdysozoa</taxon>
        <taxon>Nematoda</taxon>
        <taxon>Chromadorea</taxon>
        <taxon>Rhabditida</taxon>
        <taxon>Rhabditina</taxon>
        <taxon>Rhabditomorpha</taxon>
        <taxon>Strongyloidea</taxon>
        <taxon>Ancylostomatidae</taxon>
        <taxon>Bunostominae</taxon>
        <taxon>Necator</taxon>
    </lineage>
</organism>
<name>A0ABR1CFM3_NECAM</name>
<keyword evidence="3" id="KW-1185">Reference proteome</keyword>
<protein>
    <submittedName>
        <fullName evidence="2">Uncharacterized protein</fullName>
    </submittedName>
</protein>
<accession>A0ABR1CFM3</accession>
<dbReference type="Proteomes" id="UP001303046">
    <property type="component" value="Unassembled WGS sequence"/>
</dbReference>
<keyword evidence="1" id="KW-0175">Coiled coil</keyword>
<sequence>MPIADDIVRQLCVEFKKVSESSAKVSNAFAERADIHEREQHAKFQKYLESRSRSATSDIIRLELEKEQRCYTDAEKEMVSAEQRILKTEKSEQARVDELKNNILAMRKTEMDITKEQSMRDMYQDMIDKLAEMHILSRHSQKSSLAKERSLLNEQVLAASNDVDQLRNEVNSLTAALEETGYAGLLHDTRRSAMLLMKNKYTAMKDELIHLRLATHTLRIRARTAQANLAIEK</sequence>
<evidence type="ECO:0000313" key="2">
    <source>
        <dbReference type="EMBL" id="KAK6736557.1"/>
    </source>
</evidence>
<dbReference type="EMBL" id="JAVFWL010000002">
    <property type="protein sequence ID" value="KAK6736557.1"/>
    <property type="molecule type" value="Genomic_DNA"/>
</dbReference>
<evidence type="ECO:0000256" key="1">
    <source>
        <dbReference type="SAM" id="Coils"/>
    </source>
</evidence>
<feature type="coiled-coil region" evidence="1">
    <location>
        <begin position="64"/>
        <end position="91"/>
    </location>
</feature>
<feature type="coiled-coil region" evidence="1">
    <location>
        <begin position="149"/>
        <end position="176"/>
    </location>
</feature>
<gene>
    <name evidence="2" type="primary">Necator_chrII.g7111</name>
    <name evidence="2" type="ORF">RB195_019318</name>
</gene>